<dbReference type="CDD" id="cd23508">
    <property type="entry name" value="hydrophobin_II"/>
    <property type="match status" value="1"/>
</dbReference>
<accession>W6ZHI5</accession>
<name>W6ZHI5_COCMI</name>
<keyword evidence="6" id="KW-1185">Reference proteome</keyword>
<evidence type="ECO:0000256" key="3">
    <source>
        <dbReference type="SAM" id="MobiDB-lite"/>
    </source>
</evidence>
<dbReference type="Pfam" id="PF06766">
    <property type="entry name" value="Hydrophobin_2"/>
    <property type="match status" value="1"/>
</dbReference>
<sequence>MRYTILAFAIGATAAPLTGYSSGASSGVCPPGLYSNAQCCATDVLGAAALNCKAPSTTPTSTDQHISGCAATGQQAKCCVLPIAGQALLCQDVTPSANGGNNGGANGGNNGGANGGNNGGDNGDNDDDNNGGAYGAGAQASQTPTSYPASQATPCPSSSPAAVPY</sequence>
<evidence type="ECO:0000313" key="5">
    <source>
        <dbReference type="EMBL" id="EUC49383.1"/>
    </source>
</evidence>
<dbReference type="KEGG" id="bor:COCMIDRAFT_84685"/>
<dbReference type="InterPro" id="IPR010636">
    <property type="entry name" value="Class_II_hydrophobin"/>
</dbReference>
<evidence type="ECO:0000256" key="4">
    <source>
        <dbReference type="SAM" id="SignalP"/>
    </source>
</evidence>
<dbReference type="GO" id="GO:0005576">
    <property type="term" value="C:extracellular region"/>
    <property type="evidence" value="ECO:0007669"/>
    <property type="project" value="InterPro"/>
</dbReference>
<dbReference type="eggNOG" id="ENOG502SUV9">
    <property type="taxonomic scope" value="Eukaryota"/>
</dbReference>
<organism evidence="5 6">
    <name type="scientific">Bipolaris oryzae ATCC 44560</name>
    <dbReference type="NCBI Taxonomy" id="930090"/>
    <lineage>
        <taxon>Eukaryota</taxon>
        <taxon>Fungi</taxon>
        <taxon>Dikarya</taxon>
        <taxon>Ascomycota</taxon>
        <taxon>Pezizomycotina</taxon>
        <taxon>Dothideomycetes</taxon>
        <taxon>Pleosporomycetidae</taxon>
        <taxon>Pleosporales</taxon>
        <taxon>Pleosporineae</taxon>
        <taxon>Pleosporaceae</taxon>
        <taxon>Bipolaris</taxon>
    </lineage>
</organism>
<dbReference type="Gene3D" id="3.20.120.10">
    <property type="entry name" value="Hydrophobin"/>
    <property type="match status" value="1"/>
</dbReference>
<evidence type="ECO:0000256" key="2">
    <source>
        <dbReference type="ARBA" id="ARBA00023157"/>
    </source>
</evidence>
<dbReference type="OrthoDB" id="4500971at2759"/>
<evidence type="ECO:0000256" key="1">
    <source>
        <dbReference type="ARBA" id="ARBA00009576"/>
    </source>
</evidence>
<dbReference type="HOGENOM" id="CLU_141181_0_0_1"/>
<dbReference type="Proteomes" id="UP000054032">
    <property type="component" value="Unassembled WGS sequence"/>
</dbReference>
<feature type="compositionally biased region" description="Gly residues" evidence="3">
    <location>
        <begin position="100"/>
        <end position="122"/>
    </location>
</feature>
<keyword evidence="2" id="KW-1015">Disulfide bond</keyword>
<dbReference type="EMBL" id="KI963932">
    <property type="protein sequence ID" value="EUC49383.1"/>
    <property type="molecule type" value="Genomic_DNA"/>
</dbReference>
<evidence type="ECO:0008006" key="7">
    <source>
        <dbReference type="Google" id="ProtNLM"/>
    </source>
</evidence>
<dbReference type="InterPro" id="IPR036686">
    <property type="entry name" value="Class_II_Hydrophobin_sf"/>
</dbReference>
<dbReference type="GeneID" id="19126509"/>
<feature type="signal peptide" evidence="4">
    <location>
        <begin position="1"/>
        <end position="19"/>
    </location>
</feature>
<reference evidence="5 6" key="1">
    <citation type="journal article" date="2013" name="PLoS Genet.">
        <title>Comparative genome structure, secondary metabolite, and effector coding capacity across Cochliobolus pathogens.</title>
        <authorList>
            <person name="Condon B.J."/>
            <person name="Leng Y."/>
            <person name="Wu D."/>
            <person name="Bushley K.E."/>
            <person name="Ohm R.A."/>
            <person name="Otillar R."/>
            <person name="Martin J."/>
            <person name="Schackwitz W."/>
            <person name="Grimwood J."/>
            <person name="MohdZainudin N."/>
            <person name="Xue C."/>
            <person name="Wang R."/>
            <person name="Manning V.A."/>
            <person name="Dhillon B."/>
            <person name="Tu Z.J."/>
            <person name="Steffenson B.J."/>
            <person name="Salamov A."/>
            <person name="Sun H."/>
            <person name="Lowry S."/>
            <person name="LaButti K."/>
            <person name="Han J."/>
            <person name="Copeland A."/>
            <person name="Lindquist E."/>
            <person name="Barry K."/>
            <person name="Schmutz J."/>
            <person name="Baker S.E."/>
            <person name="Ciuffetti L.M."/>
            <person name="Grigoriev I.V."/>
            <person name="Zhong S."/>
            <person name="Turgeon B.G."/>
        </authorList>
    </citation>
    <scope>NUCLEOTIDE SEQUENCE [LARGE SCALE GENOMIC DNA]</scope>
    <source>
        <strain evidence="5 6">ATCC 44560</strain>
    </source>
</reference>
<dbReference type="PANTHER" id="PTHR42341">
    <property type="entry name" value="HYDROPHOBIN"/>
    <property type="match status" value="1"/>
</dbReference>
<feature type="chain" id="PRO_5004887504" description="Hydrophobin" evidence="4">
    <location>
        <begin position="20"/>
        <end position="165"/>
    </location>
</feature>
<proteinExistence type="inferred from homology"/>
<feature type="region of interest" description="Disordered" evidence="3">
    <location>
        <begin position="99"/>
        <end position="165"/>
    </location>
</feature>
<dbReference type="RefSeq" id="XP_007684120.1">
    <property type="nucleotide sequence ID" value="XM_007685930.1"/>
</dbReference>
<comment type="similarity">
    <text evidence="1">Belongs to the cerato-ulmin hydrophobin family.</text>
</comment>
<dbReference type="AlphaFoldDB" id="W6ZHI5"/>
<feature type="compositionally biased region" description="Polar residues" evidence="3">
    <location>
        <begin position="139"/>
        <end position="165"/>
    </location>
</feature>
<evidence type="ECO:0000313" key="6">
    <source>
        <dbReference type="Proteomes" id="UP000054032"/>
    </source>
</evidence>
<dbReference type="SUPFAM" id="SSF101751">
    <property type="entry name" value="Hydrophobin II, HfbII"/>
    <property type="match status" value="1"/>
</dbReference>
<protein>
    <recommendedName>
        <fullName evidence="7">Hydrophobin</fullName>
    </recommendedName>
</protein>
<dbReference type="STRING" id="930090.W6ZHI5"/>
<dbReference type="PANTHER" id="PTHR42341:SF1">
    <property type="entry name" value="HYDROPHOBIN"/>
    <property type="match status" value="1"/>
</dbReference>
<keyword evidence="4" id="KW-0732">Signal</keyword>
<gene>
    <name evidence="5" type="ORF">COCMIDRAFT_84685</name>
</gene>